<keyword evidence="2" id="KW-1185">Reference proteome</keyword>
<dbReference type="Proteomes" id="UP000433406">
    <property type="component" value="Unassembled WGS sequence"/>
</dbReference>
<protein>
    <submittedName>
        <fullName evidence="1">DUF4185 domain-containing protein</fullName>
    </submittedName>
</protein>
<name>A0A6I3JDU3_9ACTN</name>
<evidence type="ECO:0000313" key="1">
    <source>
        <dbReference type="EMBL" id="MTB96249.1"/>
    </source>
</evidence>
<evidence type="ECO:0000313" key="2">
    <source>
        <dbReference type="Proteomes" id="UP000433406"/>
    </source>
</evidence>
<dbReference type="EMBL" id="WLCI01000015">
    <property type="protein sequence ID" value="MTB96249.1"/>
    <property type="molecule type" value="Genomic_DNA"/>
</dbReference>
<dbReference type="RefSeq" id="WP_154616019.1">
    <property type="nucleotide sequence ID" value="NZ_CP053660.1"/>
</dbReference>
<sequence length="499" mass="52234">MLAAGLLTLALEALLGLPGLLLAATVLLVVPAPLLVADDPLLLPGGWAEVARWTTAGATADGVRAAVAGGAAARDLGLLAAVAATGLLVLALTRFDGVRHSPAAPPAPGGPPPDVPTTARWRLQLVAVLGALAAGAALVVVLLPGDDEAATYPSLASATTCEPTGPVRTVADLNRITELRGSPAFRGGDVGAAAELHDGRRIWLFGDTLRGDPGEERFVRNSMLVVEPGCLRVVVPAGGGAVIPDRDSEVGYWPMSVVATPRPGYDLVTVTAQRVRSTDRDDAFGFENLGPAVALYVVPRGGTPQLVSRVDVGPDSPDPTRPMWGAATALHGGWLYLYGTARPDTGTPTGFSLRVARVRPGGVLTPGRWRYWDGAVWVADPAAAAELVPAAGGTSQTLSVFERGGTWYAFSKREEFLGSDLVFWTAPAPTGPFTAQPPVADLPSDSTTGELRYMPLAHPDLVPRPRSVVVSYSRNRTDVEEVLDDPLLYRPRFLRVPLP</sequence>
<gene>
    <name evidence="1" type="ORF">GGQ22_14305</name>
</gene>
<accession>A0A6I3JDU3</accession>
<comment type="caution">
    <text evidence="1">The sequence shown here is derived from an EMBL/GenBank/DDBJ whole genome shotgun (WGS) entry which is preliminary data.</text>
</comment>
<proteinExistence type="predicted"/>
<reference evidence="1 2" key="1">
    <citation type="submission" date="2019-10" db="EMBL/GenBank/DDBJ databases">
        <title>Nocardioides novel species isolated from the excrement of Marmot.</title>
        <authorList>
            <person name="Zhang G."/>
        </authorList>
    </citation>
    <scope>NUCLEOTIDE SEQUENCE [LARGE SCALE GENOMIC DNA]</scope>
    <source>
        <strain evidence="2">zg-579</strain>
    </source>
</reference>
<dbReference type="AlphaFoldDB" id="A0A6I3JDU3"/>
<organism evidence="1 2">
    <name type="scientific">Nocardioides marmotae</name>
    <dbReference type="NCBI Taxonomy" id="2663857"/>
    <lineage>
        <taxon>Bacteria</taxon>
        <taxon>Bacillati</taxon>
        <taxon>Actinomycetota</taxon>
        <taxon>Actinomycetes</taxon>
        <taxon>Propionibacteriales</taxon>
        <taxon>Nocardioidaceae</taxon>
        <taxon>Nocardioides</taxon>
    </lineage>
</organism>